<proteinExistence type="predicted"/>
<organism evidence="3 4">
    <name type="scientific">Shigella dysenteriae</name>
    <dbReference type="NCBI Taxonomy" id="622"/>
    <lineage>
        <taxon>Bacteria</taxon>
        <taxon>Pseudomonadati</taxon>
        <taxon>Pseudomonadota</taxon>
        <taxon>Gammaproteobacteria</taxon>
        <taxon>Enterobacterales</taxon>
        <taxon>Enterobacteriaceae</taxon>
        <taxon>Shigella</taxon>
    </lineage>
</organism>
<dbReference type="Pfam" id="PF18836">
    <property type="entry name" value="B_solenoid_ydck"/>
    <property type="match status" value="2"/>
</dbReference>
<name>A0A3P6L4N2_SHIDY</name>
<dbReference type="PANTHER" id="PTHR43584">
    <property type="entry name" value="NUCLEOTIDYL TRANSFERASE"/>
    <property type="match status" value="1"/>
</dbReference>
<dbReference type="InterPro" id="IPR011004">
    <property type="entry name" value="Trimer_LpxA-like_sf"/>
</dbReference>
<reference evidence="3 4" key="1">
    <citation type="submission" date="2018-11" db="EMBL/GenBank/DDBJ databases">
        <authorList>
            <consortium name="Pathogen Informatics"/>
        </authorList>
    </citation>
    <scope>NUCLEOTIDE SEQUENCE [LARGE SCALE GENOMIC DNA]</scope>
    <source>
        <strain evidence="3 4">NCTC11868</strain>
    </source>
</reference>
<dbReference type="InterPro" id="IPR040831">
    <property type="entry name" value="B_solenoid_ydck_rpt"/>
</dbReference>
<evidence type="ECO:0000256" key="2">
    <source>
        <dbReference type="ARBA" id="ARBA00023315"/>
    </source>
</evidence>
<dbReference type="Gene3D" id="2.160.10.10">
    <property type="entry name" value="Hexapeptide repeat proteins"/>
    <property type="match status" value="2"/>
</dbReference>
<gene>
    <name evidence="3" type="primary">ydcK_2</name>
    <name evidence="3" type="ORF">NCTC11868_05199</name>
</gene>
<dbReference type="InterPro" id="IPR050065">
    <property type="entry name" value="GlmU-like"/>
</dbReference>
<protein>
    <submittedName>
        <fullName evidence="3">Putative UDP-3-O-[3-hydroxymyristoyl] glucosamine N-acyltransferase</fullName>
    </submittedName>
</protein>
<dbReference type="Proteomes" id="UP000274225">
    <property type="component" value="Unassembled WGS sequence"/>
</dbReference>
<evidence type="ECO:0000256" key="1">
    <source>
        <dbReference type="ARBA" id="ARBA00022679"/>
    </source>
</evidence>
<dbReference type="CDD" id="cd00208">
    <property type="entry name" value="LbetaH"/>
    <property type="match status" value="1"/>
</dbReference>
<accession>A0A3P6L4N2</accession>
<dbReference type="AlphaFoldDB" id="A0A3P6L4N2"/>
<dbReference type="NCBIfam" id="NF040481">
    <property type="entry name" value="YdcK_fam"/>
    <property type="match status" value="1"/>
</dbReference>
<dbReference type="SUPFAM" id="SSF51161">
    <property type="entry name" value="Trimeric LpxA-like enzymes"/>
    <property type="match status" value="1"/>
</dbReference>
<evidence type="ECO:0000313" key="4">
    <source>
        <dbReference type="Proteomes" id="UP000274225"/>
    </source>
</evidence>
<dbReference type="GO" id="GO:0016746">
    <property type="term" value="F:acyltransferase activity"/>
    <property type="evidence" value="ECO:0007669"/>
    <property type="project" value="UniProtKB-KW"/>
</dbReference>
<keyword evidence="2 3" id="KW-0012">Acyltransferase</keyword>
<sequence length="254" mass="27857">MISGNTRITGTSVLWGEVYATDNVWIDNSEISQGAYISDSVTIHDSLVYGQCRIFGHALIDQHSMIVAAQGLTPDHQLLLQIYDRARVSASRIVHQAQIYGDAVVRYAFIEHRAEVFDFASVEGNEENNIWLCDCAKVYGHAQVKAGIEEDAIPTIHYSSQVAEYAIVEGNCVLKHHVLIGGNAVVRGEPILLDEHVVIQGESRISGAVIIENHVELTDHAVVEAFDGDTVHVRGPKVINGEERITRTPLAGLL</sequence>
<dbReference type="PANTHER" id="PTHR43584:SF2">
    <property type="entry name" value="NUCLEOSIDE-DIPHOSPHATE-SUGAR PYROPHOSPHORYLASES"/>
    <property type="match status" value="1"/>
</dbReference>
<dbReference type="GO" id="GO:0016779">
    <property type="term" value="F:nucleotidyltransferase activity"/>
    <property type="evidence" value="ECO:0007669"/>
    <property type="project" value="UniProtKB-ARBA"/>
</dbReference>
<dbReference type="EMBL" id="UYIT01000009">
    <property type="protein sequence ID" value="VDG95773.1"/>
    <property type="molecule type" value="Genomic_DNA"/>
</dbReference>
<evidence type="ECO:0000313" key="3">
    <source>
        <dbReference type="EMBL" id="VDG95773.1"/>
    </source>
</evidence>
<dbReference type="InterPro" id="IPR048014">
    <property type="entry name" value="YdcK-like"/>
</dbReference>
<keyword evidence="1 3" id="KW-0808">Transferase</keyword>